<dbReference type="Gene3D" id="3.40.50.300">
    <property type="entry name" value="P-loop containing nucleotide triphosphate hydrolases"/>
    <property type="match status" value="1"/>
</dbReference>
<organism evidence="6 7">
    <name type="scientific">Mycolicibacter acidiphilus</name>
    <dbReference type="NCBI Taxonomy" id="2835306"/>
    <lineage>
        <taxon>Bacteria</taxon>
        <taxon>Bacillati</taxon>
        <taxon>Actinomycetota</taxon>
        <taxon>Actinomycetes</taxon>
        <taxon>Mycobacteriales</taxon>
        <taxon>Mycobacteriaceae</taxon>
        <taxon>Mycolicibacter</taxon>
    </lineage>
</organism>
<dbReference type="PANTHER" id="PTHR22683:SF41">
    <property type="entry name" value="DNA TRANSLOCASE FTSK"/>
    <property type="match status" value="1"/>
</dbReference>
<dbReference type="Proteomes" id="UP001519535">
    <property type="component" value="Unassembled WGS sequence"/>
</dbReference>
<reference evidence="6 7" key="1">
    <citation type="submission" date="2021-05" db="EMBL/GenBank/DDBJ databases">
        <title>Mycobacterium acidophilum sp. nov., an extremely acid-tolerant member of the genus Mycobacterium.</title>
        <authorList>
            <person name="Xia J."/>
        </authorList>
    </citation>
    <scope>NUCLEOTIDE SEQUENCE [LARGE SCALE GENOMIC DNA]</scope>
    <source>
        <strain evidence="6 7">M1</strain>
    </source>
</reference>
<feature type="compositionally biased region" description="Basic and acidic residues" evidence="4">
    <location>
        <begin position="36"/>
        <end position="65"/>
    </location>
</feature>
<evidence type="ECO:0000256" key="4">
    <source>
        <dbReference type="SAM" id="MobiDB-lite"/>
    </source>
</evidence>
<name>A0ABS5RDK0_9MYCO</name>
<feature type="compositionally biased region" description="Basic and acidic residues" evidence="4">
    <location>
        <begin position="8"/>
        <end position="29"/>
    </location>
</feature>
<feature type="compositionally biased region" description="Pro residues" evidence="4">
    <location>
        <begin position="593"/>
        <end position="604"/>
    </location>
</feature>
<evidence type="ECO:0000313" key="7">
    <source>
        <dbReference type="Proteomes" id="UP001519535"/>
    </source>
</evidence>
<dbReference type="InterPro" id="IPR027417">
    <property type="entry name" value="P-loop_NTPase"/>
</dbReference>
<dbReference type="InterPro" id="IPR050206">
    <property type="entry name" value="FtsK/SpoIIIE/SftA"/>
</dbReference>
<keyword evidence="2 3" id="KW-0067">ATP-binding</keyword>
<gene>
    <name evidence="6" type="ORF">KIH27_02045</name>
</gene>
<dbReference type="SUPFAM" id="SSF52540">
    <property type="entry name" value="P-loop containing nucleoside triphosphate hydrolases"/>
    <property type="match status" value="1"/>
</dbReference>
<proteinExistence type="predicted"/>
<evidence type="ECO:0000313" key="6">
    <source>
        <dbReference type="EMBL" id="MBS9532366.1"/>
    </source>
</evidence>
<dbReference type="PROSITE" id="PS50901">
    <property type="entry name" value="FTSK"/>
    <property type="match status" value="1"/>
</dbReference>
<evidence type="ECO:0000256" key="2">
    <source>
        <dbReference type="ARBA" id="ARBA00022840"/>
    </source>
</evidence>
<dbReference type="InterPro" id="IPR002543">
    <property type="entry name" value="FtsK_dom"/>
</dbReference>
<feature type="region of interest" description="Disordered" evidence="4">
    <location>
        <begin position="1"/>
        <end position="65"/>
    </location>
</feature>
<feature type="compositionally biased region" description="Pro residues" evidence="4">
    <location>
        <begin position="624"/>
        <end position="634"/>
    </location>
</feature>
<feature type="domain" description="FtsK" evidence="5">
    <location>
        <begin position="327"/>
        <end position="520"/>
    </location>
</feature>
<accession>A0ABS5RDK0</accession>
<feature type="region of interest" description="Disordered" evidence="4">
    <location>
        <begin position="590"/>
        <end position="669"/>
    </location>
</feature>
<comment type="caution">
    <text evidence="6">The sequence shown here is derived from an EMBL/GenBank/DDBJ whole genome shotgun (WGS) entry which is preliminary data.</text>
</comment>
<dbReference type="PANTHER" id="PTHR22683">
    <property type="entry name" value="SPORULATION PROTEIN RELATED"/>
    <property type="match status" value="1"/>
</dbReference>
<protein>
    <recommendedName>
        <fullName evidence="5">FtsK domain-containing protein</fullName>
    </recommendedName>
</protein>
<dbReference type="EMBL" id="JAHCLR010000003">
    <property type="protein sequence ID" value="MBS9532366.1"/>
    <property type="molecule type" value="Genomic_DNA"/>
</dbReference>
<sequence length="669" mass="72266">MSRYQVSESERERRRYAEEQERLRWERKQAAAAEADSAREARELQRTLDGIRDRGEREAAAEESRIRREADRVMAESVKGIQAKEQAALGGARTVRTGATHGVRRAIPVWHYGTSMADQNLSPKLGHNPAGDGPLVYLGQGGGIPSSMTATAVLIAKRPEVAQSKTHATWHRQVLMPALEDARKRYPVLAKLRDDSWWAGVCEAAGLADVATRTDTHPGTDQTIPQKVTVNSIPSLAGVRIGPDGLEITYRHRTGDSPERWSRALPALRAAFKAAGVNAANLAVTETASGDIRLAFHDRDPLAESVPVSGRFDANRGRSLLGITAGGDEAWITWNGSSGMVIGGVPGSGKTASMLPVFADMAGAAELFVFDGKAGYDLHPLRHIAAVYDRSGDDDAPLETLQKLEALRVDRAEAMHKCLGANNFWNISEADRKKHGLYPVFCVLDEVQTWLDTSGKSTEEKAVSGQITKLVRTLIQKGRSAGIVCILTTQKPDAQSIPTVIRDNAALKLCFRVSTPEQAVTVLGKQPGDAPDPTRIPMSCKGRGVMETEGRGIVLLQAGYRSPEDLEAELKGKIPVPDQAMVAAAMLGRKPPEATPEPPAPEPKPASEQTPAPEPAQEPEPEPPTEPPTEPPAPESTDPVRDYAIRAGLLRPDDRPAGSLADEEDDGQW</sequence>
<feature type="binding site" evidence="3">
    <location>
        <begin position="344"/>
        <end position="351"/>
    </location>
    <ligand>
        <name>ATP</name>
        <dbReference type="ChEBI" id="CHEBI:30616"/>
    </ligand>
</feature>
<evidence type="ECO:0000256" key="1">
    <source>
        <dbReference type="ARBA" id="ARBA00022741"/>
    </source>
</evidence>
<keyword evidence="1 3" id="KW-0547">Nucleotide-binding</keyword>
<evidence type="ECO:0000259" key="5">
    <source>
        <dbReference type="PROSITE" id="PS50901"/>
    </source>
</evidence>
<dbReference type="RefSeq" id="WP_214091252.1">
    <property type="nucleotide sequence ID" value="NZ_JAHCLR010000003.1"/>
</dbReference>
<keyword evidence="7" id="KW-1185">Reference proteome</keyword>
<evidence type="ECO:0000256" key="3">
    <source>
        <dbReference type="PROSITE-ProRule" id="PRU00289"/>
    </source>
</evidence>